<organism evidence="2 3">
    <name type="scientific">Wenxinia marina DSM 24838</name>
    <dbReference type="NCBI Taxonomy" id="1123501"/>
    <lineage>
        <taxon>Bacteria</taxon>
        <taxon>Pseudomonadati</taxon>
        <taxon>Pseudomonadota</taxon>
        <taxon>Alphaproteobacteria</taxon>
        <taxon>Rhodobacterales</taxon>
        <taxon>Roseobacteraceae</taxon>
        <taxon>Wenxinia</taxon>
    </lineage>
</organism>
<evidence type="ECO:0000313" key="3">
    <source>
        <dbReference type="Proteomes" id="UP000035100"/>
    </source>
</evidence>
<dbReference type="Gene3D" id="3.40.50.300">
    <property type="entry name" value="P-loop containing nucleotide triphosphate hydrolases"/>
    <property type="match status" value="1"/>
</dbReference>
<accession>A0A0D0Q8U9</accession>
<evidence type="ECO:0000313" key="2">
    <source>
        <dbReference type="EMBL" id="KIQ68797.1"/>
    </source>
</evidence>
<evidence type="ECO:0000256" key="1">
    <source>
        <dbReference type="SAM" id="MobiDB-lite"/>
    </source>
</evidence>
<keyword evidence="3" id="KW-1185">Reference proteome</keyword>
<dbReference type="EMBL" id="AONG01000012">
    <property type="protein sequence ID" value="KIQ68797.1"/>
    <property type="molecule type" value="Genomic_DNA"/>
</dbReference>
<feature type="compositionally biased region" description="Pro residues" evidence="1">
    <location>
        <begin position="1"/>
        <end position="22"/>
    </location>
</feature>
<dbReference type="Proteomes" id="UP000035100">
    <property type="component" value="Unassembled WGS sequence"/>
</dbReference>
<dbReference type="STRING" id="1123501.Wenmar_02524"/>
<sequence length="244" mass="25680">MCPSSPEPVPSPAPPLSPPVPKLPDRLSPARVSRGPDVGPERPPGMLSEVFATAAMDGAPTGFVLASLSGVTAPVLWVQDRLSRREAGVPCLAGLPEGLEVMHLKVSKPLDVLWALEQALGAAGLGGVIGEVWGDPPALDFTATKRLALRAEARALPCWLIRRAASANLSAARERWRVGSLPSLPDPEDQRAPGQPLWSAELFRSRWRAPAAWVARHEPGRGLVLEHGTEAEGGAVADLQTAAG</sequence>
<dbReference type="eggNOG" id="COG4544">
    <property type="taxonomic scope" value="Bacteria"/>
</dbReference>
<comment type="caution">
    <text evidence="2">The sequence shown here is derived from an EMBL/GenBank/DDBJ whole genome shotgun (WGS) entry which is preliminary data.</text>
</comment>
<dbReference type="PATRIC" id="fig|1123501.6.peg.2636"/>
<protein>
    <recommendedName>
        <fullName evidence="4">Protein ImuA</fullName>
    </recommendedName>
</protein>
<dbReference type="AlphaFoldDB" id="A0A0D0Q8U9"/>
<feature type="region of interest" description="Disordered" evidence="1">
    <location>
        <begin position="1"/>
        <end position="45"/>
    </location>
</feature>
<reference evidence="2 3" key="1">
    <citation type="submission" date="2013-01" db="EMBL/GenBank/DDBJ databases">
        <authorList>
            <person name="Fiebig A."/>
            <person name="Goeker M."/>
            <person name="Klenk H.-P.P."/>
        </authorList>
    </citation>
    <scope>NUCLEOTIDE SEQUENCE [LARGE SCALE GENOMIC DNA]</scope>
    <source>
        <strain evidence="2 3">DSM 24838</strain>
    </source>
</reference>
<evidence type="ECO:0008006" key="4">
    <source>
        <dbReference type="Google" id="ProtNLM"/>
    </source>
</evidence>
<name>A0A0D0Q8U9_9RHOB</name>
<proteinExistence type="predicted"/>
<gene>
    <name evidence="2" type="ORF">Wenmar_02524</name>
</gene>
<dbReference type="InterPro" id="IPR027417">
    <property type="entry name" value="P-loop_NTPase"/>
</dbReference>